<reference evidence="10" key="1">
    <citation type="submission" date="2021-01" db="EMBL/GenBank/DDBJ databases">
        <authorList>
            <person name="Eckstrom K.M.E."/>
        </authorList>
    </citation>
    <scope>NUCLEOTIDE SEQUENCE</scope>
    <source>
        <strain evidence="10">UVCC 0001</strain>
    </source>
</reference>
<dbReference type="EMBL" id="JASFZW010000001">
    <property type="protein sequence ID" value="KAK2080474.1"/>
    <property type="molecule type" value="Genomic_DNA"/>
</dbReference>
<dbReference type="InterPro" id="IPR011990">
    <property type="entry name" value="TPR-like_helical_dom_sf"/>
</dbReference>
<name>A0AAD9MIN9_PROWI</name>
<dbReference type="PANTHER" id="PTHR12558">
    <property type="entry name" value="CELL DIVISION CYCLE 16,23,27"/>
    <property type="match status" value="1"/>
</dbReference>
<keyword evidence="2" id="KW-0677">Repeat</keyword>
<evidence type="ECO:0000256" key="2">
    <source>
        <dbReference type="ARBA" id="ARBA00022737"/>
    </source>
</evidence>
<feature type="domain" description="Cdc23" evidence="9">
    <location>
        <begin position="1"/>
        <end position="146"/>
    </location>
</feature>
<keyword evidence="6" id="KW-0131">Cell cycle</keyword>
<feature type="repeat" description="TPR" evidence="7">
    <location>
        <begin position="281"/>
        <end position="314"/>
    </location>
</feature>
<evidence type="ECO:0000313" key="11">
    <source>
        <dbReference type="Proteomes" id="UP001255856"/>
    </source>
</evidence>
<dbReference type="PROSITE" id="PS50005">
    <property type="entry name" value="TPR"/>
    <property type="match status" value="3"/>
</dbReference>
<dbReference type="GO" id="GO:0005680">
    <property type="term" value="C:anaphase-promoting complex"/>
    <property type="evidence" value="ECO:0007669"/>
    <property type="project" value="InterPro"/>
</dbReference>
<feature type="compositionally biased region" description="Low complexity" evidence="8">
    <location>
        <begin position="15"/>
        <end position="31"/>
    </location>
</feature>
<feature type="compositionally biased region" description="Basic and acidic residues" evidence="8">
    <location>
        <begin position="1"/>
        <end position="14"/>
    </location>
</feature>
<evidence type="ECO:0000313" key="10">
    <source>
        <dbReference type="EMBL" id="KAK2080474.1"/>
    </source>
</evidence>
<dbReference type="AlphaFoldDB" id="A0AAD9MIN9"/>
<evidence type="ECO:0000256" key="6">
    <source>
        <dbReference type="ARBA" id="ARBA00023306"/>
    </source>
</evidence>
<evidence type="ECO:0000256" key="4">
    <source>
        <dbReference type="ARBA" id="ARBA00022786"/>
    </source>
</evidence>
<protein>
    <recommendedName>
        <fullName evidence="9">Cdc23 domain-containing protein</fullName>
    </recommendedName>
</protein>
<dbReference type="InterPro" id="IPR019734">
    <property type="entry name" value="TPR_rpt"/>
</dbReference>
<organism evidence="10 11">
    <name type="scientific">Prototheca wickerhamii</name>
    <dbReference type="NCBI Taxonomy" id="3111"/>
    <lineage>
        <taxon>Eukaryota</taxon>
        <taxon>Viridiplantae</taxon>
        <taxon>Chlorophyta</taxon>
        <taxon>core chlorophytes</taxon>
        <taxon>Trebouxiophyceae</taxon>
        <taxon>Chlorellales</taxon>
        <taxon>Chlorellaceae</taxon>
        <taxon>Prototheca</taxon>
    </lineage>
</organism>
<dbReference type="SUPFAM" id="SSF48452">
    <property type="entry name" value="TPR-like"/>
    <property type="match status" value="2"/>
</dbReference>
<dbReference type="Gene3D" id="1.25.40.10">
    <property type="entry name" value="Tetratricopeptide repeat domain"/>
    <property type="match status" value="2"/>
</dbReference>
<dbReference type="Pfam" id="PF13181">
    <property type="entry name" value="TPR_8"/>
    <property type="match status" value="1"/>
</dbReference>
<dbReference type="Pfam" id="PF04049">
    <property type="entry name" value="ANAPC8"/>
    <property type="match status" value="1"/>
</dbReference>
<evidence type="ECO:0000256" key="3">
    <source>
        <dbReference type="ARBA" id="ARBA00022776"/>
    </source>
</evidence>
<keyword evidence="5 7" id="KW-0802">TPR repeat</keyword>
<keyword evidence="4" id="KW-0833">Ubl conjugation pathway</keyword>
<dbReference type="GO" id="GO:0051301">
    <property type="term" value="P:cell division"/>
    <property type="evidence" value="ECO:0007669"/>
    <property type="project" value="UniProtKB-KW"/>
</dbReference>
<comment type="caution">
    <text evidence="10">The sequence shown here is derived from an EMBL/GenBank/DDBJ whole genome shotgun (WGS) entry which is preliminary data.</text>
</comment>
<sequence>MYLAGEKKKEEEVAAKQGESASTGSSFGSTGSPELELLEAELGQVAPSSGDPFLLYLYGLVLRERRQLESAREALTASVRAYPCNWAAWEALRGCCGGLAAARALPLPAHPCREFWLATLAVDLHEGEEALRALGALAPRFPASDGLVALAAAAHYGLQNFDEAQELYEDLLARNPHRLEGMDLYSNILYVKEQAPALSALAHAAVARDRYRPETCCIVGNYYSLRGQHERAALYFRRALRLSPDWLTAWTLVGHEYVELKNPPAAIEAYRRAVDLNPRDYRAWYGLGQTYELVSMPFHALYYFKRAVQLRPRDARMWNALGLCFQACGEPSTALAVRCHVRALPHDREGVALHELAKLHSRLGQHEEAARYHALVLEKADAEGVAGQDAVEALTYLADWYRDRGDEAAAQTCLSRLQDYGAFSKESARSSLDRMRGGATGTPSRTDSPVMP</sequence>
<keyword evidence="11" id="KW-1185">Reference proteome</keyword>
<evidence type="ECO:0000256" key="5">
    <source>
        <dbReference type="ARBA" id="ARBA00022803"/>
    </source>
</evidence>
<feature type="repeat" description="TPR" evidence="7">
    <location>
        <begin position="213"/>
        <end position="246"/>
    </location>
</feature>
<dbReference type="Pfam" id="PF13176">
    <property type="entry name" value="TPR_7"/>
    <property type="match status" value="1"/>
</dbReference>
<feature type="repeat" description="TPR" evidence="7">
    <location>
        <begin position="247"/>
        <end position="280"/>
    </location>
</feature>
<keyword evidence="1" id="KW-0132">Cell division</keyword>
<dbReference type="GO" id="GO:0031145">
    <property type="term" value="P:anaphase-promoting complex-dependent catabolic process"/>
    <property type="evidence" value="ECO:0007669"/>
    <property type="project" value="TreeGrafter"/>
</dbReference>
<feature type="compositionally biased region" description="Basic and acidic residues" evidence="8">
    <location>
        <begin position="427"/>
        <end position="436"/>
    </location>
</feature>
<gene>
    <name evidence="10" type="ORF">QBZ16_000327</name>
</gene>
<evidence type="ECO:0000256" key="7">
    <source>
        <dbReference type="PROSITE-ProRule" id="PRU00339"/>
    </source>
</evidence>
<keyword evidence="3" id="KW-0498">Mitosis</keyword>
<dbReference type="Proteomes" id="UP001255856">
    <property type="component" value="Unassembled WGS sequence"/>
</dbReference>
<feature type="compositionally biased region" description="Polar residues" evidence="8">
    <location>
        <begin position="441"/>
        <end position="452"/>
    </location>
</feature>
<accession>A0AAD9MIN9</accession>
<dbReference type="GO" id="GO:0045842">
    <property type="term" value="P:positive regulation of mitotic metaphase/anaphase transition"/>
    <property type="evidence" value="ECO:0007669"/>
    <property type="project" value="TreeGrafter"/>
</dbReference>
<dbReference type="GO" id="GO:0016567">
    <property type="term" value="P:protein ubiquitination"/>
    <property type="evidence" value="ECO:0007669"/>
    <property type="project" value="TreeGrafter"/>
</dbReference>
<feature type="region of interest" description="Disordered" evidence="8">
    <location>
        <begin position="1"/>
        <end position="31"/>
    </location>
</feature>
<proteinExistence type="predicted"/>
<evidence type="ECO:0000256" key="8">
    <source>
        <dbReference type="SAM" id="MobiDB-lite"/>
    </source>
</evidence>
<feature type="region of interest" description="Disordered" evidence="8">
    <location>
        <begin position="427"/>
        <end position="452"/>
    </location>
</feature>
<dbReference type="InterPro" id="IPR007192">
    <property type="entry name" value="APC8"/>
</dbReference>
<dbReference type="PANTHER" id="PTHR12558:SF10">
    <property type="entry name" value="CELL DIVISION CYCLE PROTEIN 23 HOMOLOG"/>
    <property type="match status" value="1"/>
</dbReference>
<evidence type="ECO:0000256" key="1">
    <source>
        <dbReference type="ARBA" id="ARBA00022618"/>
    </source>
</evidence>
<dbReference type="SMART" id="SM00028">
    <property type="entry name" value="TPR"/>
    <property type="match status" value="5"/>
</dbReference>
<evidence type="ECO:0000259" key="9">
    <source>
        <dbReference type="Pfam" id="PF04049"/>
    </source>
</evidence>
<dbReference type="Pfam" id="PF13414">
    <property type="entry name" value="TPR_11"/>
    <property type="match status" value="1"/>
</dbReference>